<sequence length="77" mass="7693">MAAAATAGAAGTGTLSASMQASLDTIINSQNETVAFNEGLTTNKQQFDAQMSALEGENAASQAAKSLASSISRQVGQ</sequence>
<dbReference type="EMBL" id="CACVAV010000378">
    <property type="protein sequence ID" value="CAA6824230.1"/>
    <property type="molecule type" value="Genomic_DNA"/>
</dbReference>
<reference evidence="1" key="1">
    <citation type="submission" date="2020-01" db="EMBL/GenBank/DDBJ databases">
        <authorList>
            <person name="Meier V. D."/>
            <person name="Meier V D."/>
        </authorList>
    </citation>
    <scope>NUCLEOTIDE SEQUENCE</scope>
    <source>
        <strain evidence="1">HLG_WM_MAG_08</strain>
    </source>
</reference>
<protein>
    <submittedName>
        <fullName evidence="1">Uncharacterized protein</fullName>
    </submittedName>
</protein>
<organism evidence="1">
    <name type="scientific">uncultured Thiotrichaceae bacterium</name>
    <dbReference type="NCBI Taxonomy" id="298394"/>
    <lineage>
        <taxon>Bacteria</taxon>
        <taxon>Pseudomonadati</taxon>
        <taxon>Pseudomonadota</taxon>
        <taxon>Gammaproteobacteria</taxon>
        <taxon>Thiotrichales</taxon>
        <taxon>Thiotrichaceae</taxon>
        <taxon>environmental samples</taxon>
    </lineage>
</organism>
<proteinExistence type="predicted"/>
<name>A0A6S6U4N3_9GAMM</name>
<gene>
    <name evidence="1" type="ORF">HELGO_WM24394</name>
</gene>
<evidence type="ECO:0000313" key="1">
    <source>
        <dbReference type="EMBL" id="CAA6824230.1"/>
    </source>
</evidence>
<dbReference type="AlphaFoldDB" id="A0A6S6U4N3"/>
<accession>A0A6S6U4N3</accession>